<evidence type="ECO:0000256" key="6">
    <source>
        <dbReference type="ARBA" id="ARBA00023136"/>
    </source>
</evidence>
<evidence type="ECO:0000259" key="7">
    <source>
        <dbReference type="Pfam" id="PF00535"/>
    </source>
</evidence>
<comment type="caution">
    <text evidence="8">The sequence shown here is derived from an EMBL/GenBank/DDBJ whole genome shotgun (WGS) entry which is preliminary data.</text>
</comment>
<evidence type="ECO:0000256" key="1">
    <source>
        <dbReference type="ARBA" id="ARBA00004141"/>
    </source>
</evidence>
<protein>
    <submittedName>
        <fullName evidence="8">Glycosyltransferase</fullName>
    </submittedName>
</protein>
<dbReference type="GO" id="GO:0005886">
    <property type="term" value="C:plasma membrane"/>
    <property type="evidence" value="ECO:0007669"/>
    <property type="project" value="TreeGrafter"/>
</dbReference>
<reference evidence="9" key="1">
    <citation type="submission" date="2017-09" db="EMBL/GenBank/DDBJ databases">
        <title>Depth-based differentiation of microbial function through sediment-hosted aquifers and enrichment of novel symbionts in the deep terrestrial subsurface.</title>
        <authorList>
            <person name="Probst A.J."/>
            <person name="Ladd B."/>
            <person name="Jarett J.K."/>
            <person name="Geller-Mcgrath D.E."/>
            <person name="Sieber C.M.K."/>
            <person name="Emerson J.B."/>
            <person name="Anantharaman K."/>
            <person name="Thomas B.C."/>
            <person name="Malmstrom R."/>
            <person name="Stieglmeier M."/>
            <person name="Klingl A."/>
            <person name="Woyke T."/>
            <person name="Ryan C.M."/>
            <person name="Banfield J.F."/>
        </authorList>
    </citation>
    <scope>NUCLEOTIDE SEQUENCE [LARGE SCALE GENOMIC DNA]</scope>
</reference>
<evidence type="ECO:0000313" key="8">
    <source>
        <dbReference type="EMBL" id="PJA55854.1"/>
    </source>
</evidence>
<feature type="domain" description="Glycosyltransferase 2-like" evidence="7">
    <location>
        <begin position="4"/>
        <end position="163"/>
    </location>
</feature>
<dbReference type="CDD" id="cd04187">
    <property type="entry name" value="DPM1_like_bac"/>
    <property type="match status" value="1"/>
</dbReference>
<organism evidence="8 9">
    <name type="scientific">Candidatus Roizmanbacteria bacterium CG_4_9_14_3_um_filter_33_18</name>
    <dbReference type="NCBI Taxonomy" id="1974841"/>
    <lineage>
        <taxon>Bacteria</taxon>
        <taxon>Candidatus Roizmaniibacteriota</taxon>
    </lineage>
</organism>
<name>A0A2M7XYQ7_9BACT</name>
<dbReference type="InterPro" id="IPR001173">
    <property type="entry name" value="Glyco_trans_2-like"/>
</dbReference>
<keyword evidence="5" id="KW-1133">Transmembrane helix</keyword>
<dbReference type="PANTHER" id="PTHR48090">
    <property type="entry name" value="UNDECAPRENYL-PHOSPHATE 4-DEOXY-4-FORMAMIDO-L-ARABINOSE TRANSFERASE-RELATED"/>
    <property type="match status" value="1"/>
</dbReference>
<keyword evidence="2" id="KW-0328">Glycosyltransferase</keyword>
<feature type="non-terminal residue" evidence="8">
    <location>
        <position position="169"/>
    </location>
</feature>
<dbReference type="PANTHER" id="PTHR48090:SF1">
    <property type="entry name" value="PROPHAGE BACTOPRENOL GLUCOSYL TRANSFERASE HOMOLOG"/>
    <property type="match status" value="1"/>
</dbReference>
<keyword evidence="4" id="KW-0812">Transmembrane</keyword>
<accession>A0A2M7XYQ7</accession>
<evidence type="ECO:0000256" key="2">
    <source>
        <dbReference type="ARBA" id="ARBA00022676"/>
    </source>
</evidence>
<dbReference type="InterPro" id="IPR029044">
    <property type="entry name" value="Nucleotide-diphossugar_trans"/>
</dbReference>
<keyword evidence="6" id="KW-0472">Membrane</keyword>
<dbReference type="InterPro" id="IPR050256">
    <property type="entry name" value="Glycosyltransferase_2"/>
</dbReference>
<sequence length="169" mass="19423">MKYSIILPVYNEQENLTSLFTRVNKVLQSLKKEYEIIFVNDGSHDKTKEILEDLHKKNNNIKVINFSRNFGHQTAVTAGLDFASGDAVAILDADLQDPPEILPKFFAKLNEGYEVVYAIRKKRKENIFKRVSYSLFYKILHMIASVDIPLDSGDFCVLSQRMVKTINSF</sequence>
<dbReference type="Gene3D" id="3.90.550.10">
    <property type="entry name" value="Spore Coat Polysaccharide Biosynthesis Protein SpsA, Chain A"/>
    <property type="match status" value="1"/>
</dbReference>
<dbReference type="Pfam" id="PF00535">
    <property type="entry name" value="Glycos_transf_2"/>
    <property type="match status" value="1"/>
</dbReference>
<dbReference type="AlphaFoldDB" id="A0A2M7XYQ7"/>
<proteinExistence type="predicted"/>
<dbReference type="SUPFAM" id="SSF53448">
    <property type="entry name" value="Nucleotide-diphospho-sugar transferases"/>
    <property type="match status" value="1"/>
</dbReference>
<dbReference type="EMBL" id="PFWL01000059">
    <property type="protein sequence ID" value="PJA55854.1"/>
    <property type="molecule type" value="Genomic_DNA"/>
</dbReference>
<evidence type="ECO:0000256" key="5">
    <source>
        <dbReference type="ARBA" id="ARBA00022989"/>
    </source>
</evidence>
<keyword evidence="3 8" id="KW-0808">Transferase</keyword>
<gene>
    <name evidence="8" type="ORF">CO165_01350</name>
</gene>
<evidence type="ECO:0000256" key="3">
    <source>
        <dbReference type="ARBA" id="ARBA00022679"/>
    </source>
</evidence>
<evidence type="ECO:0000313" key="9">
    <source>
        <dbReference type="Proteomes" id="UP000229647"/>
    </source>
</evidence>
<comment type="subcellular location">
    <subcellularLocation>
        <location evidence="1">Membrane</location>
        <topology evidence="1">Multi-pass membrane protein</topology>
    </subcellularLocation>
</comment>
<evidence type="ECO:0000256" key="4">
    <source>
        <dbReference type="ARBA" id="ARBA00022692"/>
    </source>
</evidence>
<dbReference type="Proteomes" id="UP000229647">
    <property type="component" value="Unassembled WGS sequence"/>
</dbReference>
<dbReference type="GO" id="GO:0016757">
    <property type="term" value="F:glycosyltransferase activity"/>
    <property type="evidence" value="ECO:0007669"/>
    <property type="project" value="UniProtKB-KW"/>
</dbReference>